<dbReference type="Pfam" id="PF14334">
    <property type="entry name" value="DUF4390"/>
    <property type="match status" value="1"/>
</dbReference>
<dbReference type="InterPro" id="IPR025500">
    <property type="entry name" value="DUF4390"/>
</dbReference>
<evidence type="ECO:0000313" key="2">
    <source>
        <dbReference type="Proteomes" id="UP000824083"/>
    </source>
</evidence>
<evidence type="ECO:0000313" key="1">
    <source>
        <dbReference type="EMBL" id="HIU37690.1"/>
    </source>
</evidence>
<comment type="caution">
    <text evidence="1">The sequence shown here is derived from an EMBL/GenBank/DDBJ whole genome shotgun (WGS) entry which is preliminary data.</text>
</comment>
<dbReference type="Proteomes" id="UP000824083">
    <property type="component" value="Unassembled WGS sequence"/>
</dbReference>
<gene>
    <name evidence="1" type="ORF">IAC56_05395</name>
</gene>
<protein>
    <submittedName>
        <fullName evidence="1">DUF4390 domain-containing protein</fullName>
    </submittedName>
</protein>
<accession>A0A9D1LFJ9</accession>
<organism evidence="1 2">
    <name type="scientific">Candidatus Aphodousia faecigallinarum</name>
    <dbReference type="NCBI Taxonomy" id="2840677"/>
    <lineage>
        <taxon>Bacteria</taxon>
        <taxon>Pseudomonadati</taxon>
        <taxon>Pseudomonadota</taxon>
        <taxon>Betaproteobacteria</taxon>
        <taxon>Burkholderiales</taxon>
        <taxon>Sutterellaceae</taxon>
        <taxon>Sutterellaceae incertae sedis</taxon>
        <taxon>Candidatus Aphodousia</taxon>
    </lineage>
</organism>
<reference evidence="1" key="2">
    <citation type="journal article" date="2021" name="PeerJ">
        <title>Extensive microbial diversity within the chicken gut microbiome revealed by metagenomics and culture.</title>
        <authorList>
            <person name="Gilroy R."/>
            <person name="Ravi A."/>
            <person name="Getino M."/>
            <person name="Pursley I."/>
            <person name="Horton D.L."/>
            <person name="Alikhan N.F."/>
            <person name="Baker D."/>
            <person name="Gharbi K."/>
            <person name="Hall N."/>
            <person name="Watson M."/>
            <person name="Adriaenssens E.M."/>
            <person name="Foster-Nyarko E."/>
            <person name="Jarju S."/>
            <person name="Secka A."/>
            <person name="Antonio M."/>
            <person name="Oren A."/>
            <person name="Chaudhuri R.R."/>
            <person name="La Ragione R."/>
            <person name="Hildebrand F."/>
            <person name="Pallen M.J."/>
        </authorList>
    </citation>
    <scope>NUCLEOTIDE SEQUENCE</scope>
    <source>
        <strain evidence="1">7463</strain>
    </source>
</reference>
<proteinExistence type="predicted"/>
<name>A0A9D1LFJ9_9BURK</name>
<dbReference type="EMBL" id="DVMY01000085">
    <property type="protein sequence ID" value="HIU37690.1"/>
    <property type="molecule type" value="Genomic_DNA"/>
</dbReference>
<sequence>MIRAARHYIYLMLVLIAGLVSSAVVWANDIIVMSSTLSSKATPSEGLYLDINVEFDLPRSVQDALNKGIPLYFVTEFTVEQERWYWVNKPIIEASLMTRLSYSPLTRQYRVSRGGLSLSFDSLSEALAILKSLHGWRVSDESVLEKPDDCTAEVRVRLDIDQLPLPMQVTIGENDWDLTSDWQTVNFDRSITHPKDSAQ</sequence>
<reference evidence="1" key="1">
    <citation type="submission" date="2020-10" db="EMBL/GenBank/DDBJ databases">
        <authorList>
            <person name="Gilroy R."/>
        </authorList>
    </citation>
    <scope>NUCLEOTIDE SEQUENCE</scope>
    <source>
        <strain evidence="1">7463</strain>
    </source>
</reference>
<dbReference type="AlphaFoldDB" id="A0A9D1LFJ9"/>